<protein>
    <submittedName>
        <fullName evidence="2">ABC-type cobalamin/Fe3+-siderophores transport system ATPase subunit</fullName>
    </submittedName>
</protein>
<dbReference type="Proteomes" id="UP000551501">
    <property type="component" value="Unassembled WGS sequence"/>
</dbReference>
<keyword evidence="3" id="KW-1185">Reference proteome</keyword>
<accession>A0A840F5W3</accession>
<gene>
    <name evidence="2" type="ORF">BKA16_004495</name>
</gene>
<evidence type="ECO:0000313" key="2">
    <source>
        <dbReference type="EMBL" id="MBB4137943.1"/>
    </source>
</evidence>
<feature type="domain" description="ABC transporter" evidence="1">
    <location>
        <begin position="44"/>
        <end position="136"/>
    </location>
</feature>
<comment type="caution">
    <text evidence="2">The sequence shown here is derived from an EMBL/GenBank/DDBJ whole genome shotgun (WGS) entry which is preliminary data.</text>
</comment>
<dbReference type="SUPFAM" id="SSF52540">
    <property type="entry name" value="P-loop containing nucleoside triphosphate hydrolases"/>
    <property type="match status" value="1"/>
</dbReference>
<dbReference type="Gene3D" id="3.40.50.300">
    <property type="entry name" value="P-loop containing nucleotide triphosphate hydrolases"/>
    <property type="match status" value="1"/>
</dbReference>
<sequence length="254" mass="27979">MTEPYGAESFSDEAPTVETVLPRETILQARDMQVKASWGHIYGPVDLDIRRGGVTVLVGSGGRGRTALLLTLAGRMKPTAGTLDSFGRRNSAHRLFSRSALGFVDEVDEIEQTIRVHDVLTEQLRWTAPWYKFVGQSTADDLERLCRPVFGPLTLPTLDAYVEELPELTGALFRIAMANIRRPELLVVGGIDNLRNTASAALMLERLIDLGREQTVITADVNGVDPVDGITDVVDVPNLTDDEFVRLEHGDRIV</sequence>
<evidence type="ECO:0000313" key="3">
    <source>
        <dbReference type="Proteomes" id="UP000551501"/>
    </source>
</evidence>
<dbReference type="Pfam" id="PF00005">
    <property type="entry name" value="ABC_tran"/>
    <property type="match status" value="1"/>
</dbReference>
<dbReference type="RefSeq" id="WP_183372775.1">
    <property type="nucleotide sequence ID" value="NZ_BAABHL010000001.1"/>
</dbReference>
<dbReference type="EMBL" id="JACIFP010000001">
    <property type="protein sequence ID" value="MBB4137943.1"/>
    <property type="molecule type" value="Genomic_DNA"/>
</dbReference>
<dbReference type="InterPro" id="IPR027417">
    <property type="entry name" value="P-loop_NTPase"/>
</dbReference>
<reference evidence="2 3" key="1">
    <citation type="submission" date="2020-08" db="EMBL/GenBank/DDBJ databases">
        <title>Sequencing the genomes of 1000 actinobacteria strains.</title>
        <authorList>
            <person name="Klenk H.-P."/>
        </authorList>
    </citation>
    <scope>NUCLEOTIDE SEQUENCE [LARGE SCALE GENOMIC DNA]</scope>
    <source>
        <strain evidence="2 3">DSM 45298</strain>
    </source>
</reference>
<proteinExistence type="predicted"/>
<name>A0A840F5W3_9ACTN</name>
<dbReference type="InterPro" id="IPR003439">
    <property type="entry name" value="ABC_transporter-like_ATP-bd"/>
</dbReference>
<dbReference type="GO" id="GO:0005524">
    <property type="term" value="F:ATP binding"/>
    <property type="evidence" value="ECO:0007669"/>
    <property type="project" value="InterPro"/>
</dbReference>
<dbReference type="AlphaFoldDB" id="A0A840F5W3"/>
<evidence type="ECO:0000259" key="1">
    <source>
        <dbReference type="Pfam" id="PF00005"/>
    </source>
</evidence>
<organism evidence="2 3">
    <name type="scientific">Gordonia humi</name>
    <dbReference type="NCBI Taxonomy" id="686429"/>
    <lineage>
        <taxon>Bacteria</taxon>
        <taxon>Bacillati</taxon>
        <taxon>Actinomycetota</taxon>
        <taxon>Actinomycetes</taxon>
        <taxon>Mycobacteriales</taxon>
        <taxon>Gordoniaceae</taxon>
        <taxon>Gordonia</taxon>
    </lineage>
</organism>
<dbReference type="GO" id="GO:0016887">
    <property type="term" value="F:ATP hydrolysis activity"/>
    <property type="evidence" value="ECO:0007669"/>
    <property type="project" value="InterPro"/>
</dbReference>